<evidence type="ECO:0000313" key="2">
    <source>
        <dbReference type="EMBL" id="CAI8049433.1"/>
    </source>
</evidence>
<dbReference type="GO" id="GO:0007165">
    <property type="term" value="P:signal transduction"/>
    <property type="evidence" value="ECO:0007669"/>
    <property type="project" value="InterPro"/>
</dbReference>
<reference evidence="2" key="1">
    <citation type="submission" date="2023-03" db="EMBL/GenBank/DDBJ databases">
        <authorList>
            <person name="Steffen K."/>
            <person name="Cardenas P."/>
        </authorList>
    </citation>
    <scope>NUCLEOTIDE SEQUENCE</scope>
</reference>
<accession>A0AA35X8K2</accession>
<keyword evidence="3" id="KW-1185">Reference proteome</keyword>
<dbReference type="CDD" id="cd01670">
    <property type="entry name" value="Death"/>
    <property type="match status" value="1"/>
</dbReference>
<protein>
    <recommendedName>
        <fullName evidence="1">Death domain-containing protein</fullName>
    </recommendedName>
</protein>
<evidence type="ECO:0000313" key="3">
    <source>
        <dbReference type="Proteomes" id="UP001174909"/>
    </source>
</evidence>
<dbReference type="Gene3D" id="1.10.533.10">
    <property type="entry name" value="Death Domain, Fas"/>
    <property type="match status" value="1"/>
</dbReference>
<feature type="non-terminal residue" evidence="2">
    <location>
        <position position="1"/>
    </location>
</feature>
<organism evidence="2 3">
    <name type="scientific">Geodia barretti</name>
    <name type="common">Barrett's horny sponge</name>
    <dbReference type="NCBI Taxonomy" id="519541"/>
    <lineage>
        <taxon>Eukaryota</taxon>
        <taxon>Metazoa</taxon>
        <taxon>Porifera</taxon>
        <taxon>Demospongiae</taxon>
        <taxon>Heteroscleromorpha</taxon>
        <taxon>Tetractinellida</taxon>
        <taxon>Astrophorina</taxon>
        <taxon>Geodiidae</taxon>
        <taxon>Geodia</taxon>
    </lineage>
</organism>
<name>A0AA35X8K2_GEOBA</name>
<dbReference type="SUPFAM" id="SSF47986">
    <property type="entry name" value="DEATH domain"/>
    <property type="match status" value="1"/>
</dbReference>
<comment type="caution">
    <text evidence="2">The sequence shown here is derived from an EMBL/GenBank/DDBJ whole genome shotgun (WGS) entry which is preliminary data.</text>
</comment>
<dbReference type="InterPro" id="IPR000488">
    <property type="entry name" value="Death_dom"/>
</dbReference>
<gene>
    <name evidence="2" type="ORF">GBAR_LOCUS27215</name>
</gene>
<sequence>MQTTPPVLSQTKMSTEPPKLKELVDDLHDVASKWRAVGVQLEVSQPTLKTIDYEHRGNCNQALSDMLGQWINNGYNVSWQTVVDALNTRSVGERALALDIQQRRLGISSDADASARMLTKDATLPFLHSLPTPRGELSIIQRCASHYSQLGIFLLNDDDGSQIKRIELTKHYRPEAIMNEIFQEWIASGDHSWRVL</sequence>
<dbReference type="EMBL" id="CASHTH010003791">
    <property type="protein sequence ID" value="CAI8049433.1"/>
    <property type="molecule type" value="Genomic_DNA"/>
</dbReference>
<dbReference type="AlphaFoldDB" id="A0AA35X8K2"/>
<evidence type="ECO:0000259" key="1">
    <source>
        <dbReference type="PROSITE" id="PS50017"/>
    </source>
</evidence>
<dbReference type="PROSITE" id="PS50017">
    <property type="entry name" value="DEATH_DOMAIN"/>
    <property type="match status" value="1"/>
</dbReference>
<proteinExistence type="predicted"/>
<feature type="domain" description="Death" evidence="1">
    <location>
        <begin position="30"/>
        <end position="87"/>
    </location>
</feature>
<dbReference type="InterPro" id="IPR011029">
    <property type="entry name" value="DEATH-like_dom_sf"/>
</dbReference>
<dbReference type="Proteomes" id="UP001174909">
    <property type="component" value="Unassembled WGS sequence"/>
</dbReference>